<sequence>MKLRPFYYLRREECSMVSDEVVVIFHIIHTIGLYYNINHLKTRNCYQKEPCSSIQPGLLDNECEHFLNNYHNLSILEENAEQEVTDSSDYEDDNN</sequence>
<dbReference type="EMBL" id="REGN01001970">
    <property type="protein sequence ID" value="RNA31217.1"/>
    <property type="molecule type" value="Genomic_DNA"/>
</dbReference>
<organism evidence="1 2">
    <name type="scientific">Brachionus plicatilis</name>
    <name type="common">Marine rotifer</name>
    <name type="synonym">Brachionus muelleri</name>
    <dbReference type="NCBI Taxonomy" id="10195"/>
    <lineage>
        <taxon>Eukaryota</taxon>
        <taxon>Metazoa</taxon>
        <taxon>Spiralia</taxon>
        <taxon>Gnathifera</taxon>
        <taxon>Rotifera</taxon>
        <taxon>Eurotatoria</taxon>
        <taxon>Monogononta</taxon>
        <taxon>Pseudotrocha</taxon>
        <taxon>Ploima</taxon>
        <taxon>Brachionidae</taxon>
        <taxon>Brachionus</taxon>
    </lineage>
</organism>
<dbReference type="AlphaFoldDB" id="A0A3M7S6F9"/>
<comment type="caution">
    <text evidence="1">The sequence shown here is derived from an EMBL/GenBank/DDBJ whole genome shotgun (WGS) entry which is preliminary data.</text>
</comment>
<accession>A0A3M7S6F9</accession>
<gene>
    <name evidence="1" type="ORF">BpHYR1_049040</name>
</gene>
<proteinExistence type="predicted"/>
<keyword evidence="2" id="KW-1185">Reference proteome</keyword>
<evidence type="ECO:0000313" key="1">
    <source>
        <dbReference type="EMBL" id="RNA31217.1"/>
    </source>
</evidence>
<evidence type="ECO:0000313" key="2">
    <source>
        <dbReference type="Proteomes" id="UP000276133"/>
    </source>
</evidence>
<dbReference type="Proteomes" id="UP000276133">
    <property type="component" value="Unassembled WGS sequence"/>
</dbReference>
<name>A0A3M7S6F9_BRAPC</name>
<reference evidence="1 2" key="1">
    <citation type="journal article" date="2018" name="Sci. Rep.">
        <title>Genomic signatures of local adaptation to the degree of environmental predictability in rotifers.</title>
        <authorList>
            <person name="Franch-Gras L."/>
            <person name="Hahn C."/>
            <person name="Garcia-Roger E.M."/>
            <person name="Carmona M.J."/>
            <person name="Serra M."/>
            <person name="Gomez A."/>
        </authorList>
    </citation>
    <scope>NUCLEOTIDE SEQUENCE [LARGE SCALE GENOMIC DNA]</scope>
    <source>
        <strain evidence="1">HYR1</strain>
    </source>
</reference>
<protein>
    <submittedName>
        <fullName evidence="1">Uncharacterized protein</fullName>
    </submittedName>
</protein>